<keyword evidence="2" id="KW-0479">Metal-binding</keyword>
<evidence type="ECO:0000313" key="5">
    <source>
        <dbReference type="Proteomes" id="UP001642360"/>
    </source>
</evidence>
<dbReference type="EMBL" id="CAUOFW020002081">
    <property type="protein sequence ID" value="CAK9150953.1"/>
    <property type="molecule type" value="Genomic_DNA"/>
</dbReference>
<dbReference type="PANTHER" id="PTHR31669:SF293">
    <property type="entry name" value="PROTEIN FAR1-RELATED SEQUENCE"/>
    <property type="match status" value="1"/>
</dbReference>
<gene>
    <name evidence="4" type="ORF">ILEXP_LOCUS19109</name>
</gene>
<dbReference type="Pfam" id="PF04434">
    <property type="entry name" value="SWIM"/>
    <property type="match status" value="1"/>
</dbReference>
<organism evidence="4 5">
    <name type="scientific">Ilex paraguariensis</name>
    <name type="common">yerba mate</name>
    <dbReference type="NCBI Taxonomy" id="185542"/>
    <lineage>
        <taxon>Eukaryota</taxon>
        <taxon>Viridiplantae</taxon>
        <taxon>Streptophyta</taxon>
        <taxon>Embryophyta</taxon>
        <taxon>Tracheophyta</taxon>
        <taxon>Spermatophyta</taxon>
        <taxon>Magnoliopsida</taxon>
        <taxon>eudicotyledons</taxon>
        <taxon>Gunneridae</taxon>
        <taxon>Pentapetalae</taxon>
        <taxon>asterids</taxon>
        <taxon>campanulids</taxon>
        <taxon>Aquifoliales</taxon>
        <taxon>Aquifoliaceae</taxon>
        <taxon>Ilex</taxon>
    </lineage>
</organism>
<dbReference type="GO" id="GO:0008270">
    <property type="term" value="F:zinc ion binding"/>
    <property type="evidence" value="ECO:0007669"/>
    <property type="project" value="UniProtKB-UniRule"/>
</dbReference>
<comment type="function">
    <text evidence="2">Putative transcription activator involved in regulating light control of development.</text>
</comment>
<dbReference type="GO" id="GO:0006355">
    <property type="term" value="P:regulation of DNA-templated transcription"/>
    <property type="evidence" value="ECO:0007669"/>
    <property type="project" value="UniProtKB-UniRule"/>
</dbReference>
<evidence type="ECO:0000256" key="2">
    <source>
        <dbReference type="RuleBase" id="RU367018"/>
    </source>
</evidence>
<dbReference type="InterPro" id="IPR031052">
    <property type="entry name" value="FHY3/FAR1"/>
</dbReference>
<dbReference type="Proteomes" id="UP001642360">
    <property type="component" value="Unassembled WGS sequence"/>
</dbReference>
<dbReference type="PROSITE" id="PS50966">
    <property type="entry name" value="ZF_SWIM"/>
    <property type="match status" value="1"/>
</dbReference>
<keyword evidence="2" id="KW-0862">Zinc</keyword>
<dbReference type="GO" id="GO:0005634">
    <property type="term" value="C:nucleus"/>
    <property type="evidence" value="ECO:0007669"/>
    <property type="project" value="UniProtKB-SubCell"/>
</dbReference>
<proteinExistence type="inferred from homology"/>
<comment type="subcellular location">
    <subcellularLocation>
        <location evidence="2">Nucleus</location>
    </subcellularLocation>
</comment>
<accession>A0ABC8S1Z6</accession>
<keyword evidence="5" id="KW-1185">Reference proteome</keyword>
<protein>
    <recommendedName>
        <fullName evidence="2">Protein FAR1-RELATED SEQUENCE</fullName>
    </recommendedName>
</protein>
<comment type="similarity">
    <text evidence="2">Belongs to the FHY3/FAR1 family.</text>
</comment>
<keyword evidence="2" id="KW-0539">Nucleus</keyword>
<keyword evidence="1 2" id="KW-0863">Zinc-finger</keyword>
<comment type="caution">
    <text evidence="4">The sequence shown here is derived from an EMBL/GenBank/DDBJ whole genome shotgun (WGS) entry which is preliminary data.</text>
</comment>
<dbReference type="PANTHER" id="PTHR31669">
    <property type="entry name" value="PROTEIN FAR1-RELATED SEQUENCE 10-RELATED"/>
    <property type="match status" value="1"/>
</dbReference>
<evidence type="ECO:0000259" key="3">
    <source>
        <dbReference type="PROSITE" id="PS50966"/>
    </source>
</evidence>
<evidence type="ECO:0000256" key="1">
    <source>
        <dbReference type="PROSITE-ProRule" id="PRU00325"/>
    </source>
</evidence>
<feature type="domain" description="SWIM-type" evidence="3">
    <location>
        <begin position="16"/>
        <end position="52"/>
    </location>
</feature>
<evidence type="ECO:0000313" key="4">
    <source>
        <dbReference type="EMBL" id="CAK9150953.1"/>
    </source>
</evidence>
<dbReference type="InterPro" id="IPR007527">
    <property type="entry name" value="Znf_SWIM"/>
</dbReference>
<dbReference type="AlphaFoldDB" id="A0ABC8S1Z6"/>
<sequence length="138" mass="16157">MKAYRVVTSRKEDPVYHLVLDVFENKAVFSCKMFEFVGILCMHVLAVFVKKSLVDNLPQKYVLRRWTIFAKDQASHDEKQFDVKQENTQISSTLMGNNLMVEFLRVLEEGQNSKRKHDHLALSLQKLHSELLAMDDER</sequence>
<reference evidence="4 5" key="1">
    <citation type="submission" date="2024-02" db="EMBL/GenBank/DDBJ databases">
        <authorList>
            <person name="Vignale AGUSTIN F."/>
            <person name="Sosa J E."/>
            <person name="Modenutti C."/>
        </authorList>
    </citation>
    <scope>NUCLEOTIDE SEQUENCE [LARGE SCALE GENOMIC DNA]</scope>
</reference>
<name>A0ABC8S1Z6_9AQUA</name>